<dbReference type="EMBL" id="MK697702">
    <property type="protein sequence ID" value="QHR91529.1"/>
    <property type="molecule type" value="Genomic_DNA"/>
</dbReference>
<evidence type="ECO:0000313" key="2">
    <source>
        <dbReference type="EMBL" id="QHR91529.1"/>
    </source>
</evidence>
<gene>
    <name evidence="2" type="primary">orf05596</name>
    <name evidence="2" type="ORF">Q903MT_gene5564</name>
</gene>
<name>A0A6B9XS49_PICSI</name>
<sequence length="48" mass="5514">MLGSDGSLPYRIGMCSLRVIWFTTILVWHFGVDGFGATMLLRWWVCYG</sequence>
<reference evidence="2" key="1">
    <citation type="submission" date="2019-03" db="EMBL/GenBank/DDBJ databases">
        <title>Largest Complete Mitochondrial Genome of a Gymnosperm, Sitka Spruce (Picea sitchensis), Indicates Complex Physical Structure.</title>
        <authorList>
            <person name="Jackman S.D."/>
            <person name="Coombe L."/>
            <person name="Warren R."/>
            <person name="Kirk H."/>
            <person name="Trinh E."/>
            <person name="McLeod T."/>
            <person name="Pleasance S."/>
            <person name="Pandoh P."/>
            <person name="Zhao Y."/>
            <person name="Coope R."/>
            <person name="Bousquet J."/>
            <person name="Bohlmann J.C."/>
            <person name="Jones S.J.M."/>
            <person name="Birol I."/>
        </authorList>
    </citation>
    <scope>NUCLEOTIDE SEQUENCE</scope>
    <source>
        <strain evidence="2">Q903</strain>
    </source>
</reference>
<keyword evidence="2" id="KW-0496">Mitochondrion</keyword>
<keyword evidence="1" id="KW-1133">Transmembrane helix</keyword>
<geneLocation type="mitochondrion" evidence="2"/>
<feature type="transmembrane region" description="Helical" evidence="1">
    <location>
        <begin position="20"/>
        <end position="45"/>
    </location>
</feature>
<accession>A0A6B9XS49</accession>
<organism evidence="2">
    <name type="scientific">Picea sitchensis</name>
    <name type="common">Sitka spruce</name>
    <name type="synonym">Pinus sitchensis</name>
    <dbReference type="NCBI Taxonomy" id="3332"/>
    <lineage>
        <taxon>Eukaryota</taxon>
        <taxon>Viridiplantae</taxon>
        <taxon>Streptophyta</taxon>
        <taxon>Embryophyta</taxon>
        <taxon>Tracheophyta</taxon>
        <taxon>Spermatophyta</taxon>
        <taxon>Pinopsida</taxon>
        <taxon>Pinidae</taxon>
        <taxon>Conifers I</taxon>
        <taxon>Pinales</taxon>
        <taxon>Pinaceae</taxon>
        <taxon>Picea</taxon>
    </lineage>
</organism>
<keyword evidence="1" id="KW-0812">Transmembrane</keyword>
<protein>
    <submittedName>
        <fullName evidence="2">Uncharacterized protein</fullName>
    </submittedName>
</protein>
<dbReference type="AlphaFoldDB" id="A0A6B9XS49"/>
<keyword evidence="1" id="KW-0472">Membrane</keyword>
<evidence type="ECO:0000256" key="1">
    <source>
        <dbReference type="SAM" id="Phobius"/>
    </source>
</evidence>
<proteinExistence type="predicted"/>